<dbReference type="AlphaFoldDB" id="A0A1M5H581"/>
<proteinExistence type="predicted"/>
<organism evidence="2 3">
    <name type="scientific">Cnuella takakiae</name>
    <dbReference type="NCBI Taxonomy" id="1302690"/>
    <lineage>
        <taxon>Bacteria</taxon>
        <taxon>Pseudomonadati</taxon>
        <taxon>Bacteroidota</taxon>
        <taxon>Chitinophagia</taxon>
        <taxon>Chitinophagales</taxon>
        <taxon>Chitinophagaceae</taxon>
        <taxon>Cnuella</taxon>
    </lineage>
</organism>
<dbReference type="EMBL" id="FQUO01000018">
    <property type="protein sequence ID" value="SHG11157.1"/>
    <property type="molecule type" value="Genomic_DNA"/>
</dbReference>
<dbReference type="OrthoDB" id="799390at2"/>
<sequence length="153" mass="16517">MLSTLANRTVAALFAAVLLCSCDKDEDEKVSRAQLLTNGQWRLTAAVANPPLVAGPFTITDLYNSQMMQSCLKDNLYKFNNDNTVTTDEGAEKCDPAVPQTSNAPYSLSANEQELTFLGTTLTITELTNSTLKVKGPITAQGFSVNAELTFSK</sequence>
<evidence type="ECO:0000313" key="3">
    <source>
        <dbReference type="Proteomes" id="UP000184368"/>
    </source>
</evidence>
<keyword evidence="3" id="KW-1185">Reference proteome</keyword>
<evidence type="ECO:0000259" key="1">
    <source>
        <dbReference type="Pfam" id="PF13648"/>
    </source>
</evidence>
<accession>A0A1M5H581</accession>
<dbReference type="RefSeq" id="WP_073046888.1">
    <property type="nucleotide sequence ID" value="NZ_FQUO01000018.1"/>
</dbReference>
<feature type="domain" description="Lipocalin-like" evidence="1">
    <location>
        <begin position="38"/>
        <end position="133"/>
    </location>
</feature>
<dbReference type="Proteomes" id="UP000184368">
    <property type="component" value="Unassembled WGS sequence"/>
</dbReference>
<name>A0A1M5H581_9BACT</name>
<gene>
    <name evidence="2" type="ORF">SAMN05444008_11838</name>
</gene>
<dbReference type="Pfam" id="PF13648">
    <property type="entry name" value="Lipocalin_4"/>
    <property type="match status" value="1"/>
</dbReference>
<evidence type="ECO:0000313" key="2">
    <source>
        <dbReference type="EMBL" id="SHG11157.1"/>
    </source>
</evidence>
<dbReference type="InterPro" id="IPR024311">
    <property type="entry name" value="Lipocalin-like"/>
</dbReference>
<protein>
    <recommendedName>
        <fullName evidence="1">Lipocalin-like domain-containing protein</fullName>
    </recommendedName>
</protein>
<reference evidence="2 3" key="1">
    <citation type="submission" date="2016-11" db="EMBL/GenBank/DDBJ databases">
        <authorList>
            <person name="Jaros S."/>
            <person name="Januszkiewicz K."/>
            <person name="Wedrychowicz H."/>
        </authorList>
    </citation>
    <scope>NUCLEOTIDE SEQUENCE [LARGE SCALE GENOMIC DNA]</scope>
    <source>
        <strain evidence="2 3">DSM 26897</strain>
    </source>
</reference>